<dbReference type="EMBL" id="GGFL01014100">
    <property type="protein sequence ID" value="MBW78278.1"/>
    <property type="molecule type" value="Transcribed_RNA"/>
</dbReference>
<dbReference type="AlphaFoldDB" id="A0A2M4DMC8"/>
<proteinExistence type="predicted"/>
<organism evidence="1">
    <name type="scientific">Anopheles darlingi</name>
    <name type="common">Mosquito</name>
    <dbReference type="NCBI Taxonomy" id="43151"/>
    <lineage>
        <taxon>Eukaryota</taxon>
        <taxon>Metazoa</taxon>
        <taxon>Ecdysozoa</taxon>
        <taxon>Arthropoda</taxon>
        <taxon>Hexapoda</taxon>
        <taxon>Insecta</taxon>
        <taxon>Pterygota</taxon>
        <taxon>Neoptera</taxon>
        <taxon>Endopterygota</taxon>
        <taxon>Diptera</taxon>
        <taxon>Nematocera</taxon>
        <taxon>Culicoidea</taxon>
        <taxon>Culicidae</taxon>
        <taxon>Anophelinae</taxon>
        <taxon>Anopheles</taxon>
    </lineage>
</organism>
<name>A0A2M4DMC8_ANODA</name>
<evidence type="ECO:0000313" key="1">
    <source>
        <dbReference type="EMBL" id="MBW78278.1"/>
    </source>
</evidence>
<protein>
    <submittedName>
        <fullName evidence="1">Uncharacterized protein</fullName>
    </submittedName>
</protein>
<sequence length="95" mass="10847">MRDRVVVVVAVYGVVVVCRAGVRHWRGFPCAAFVWPVSGHRGICFRLLAVPGSSCLRNAFFLTFHRFLFDERRSPAAIVARRRRFSIARTPGRCR</sequence>
<reference evidence="1" key="1">
    <citation type="submission" date="2018-01" db="EMBL/GenBank/DDBJ databases">
        <title>An insight into the sialome of Amazonian anophelines.</title>
        <authorList>
            <person name="Ribeiro J.M."/>
            <person name="Scarpassa V."/>
            <person name="Calvo E."/>
        </authorList>
    </citation>
    <scope>NUCLEOTIDE SEQUENCE</scope>
</reference>
<accession>A0A2M4DMC8</accession>